<dbReference type="OMA" id="GWIHVSD"/>
<reference evidence="2 3" key="1">
    <citation type="journal article" date="2012" name="PLoS Pathog.">
        <title>Diverse lifestyles and strategies of plant pathogenesis encoded in the genomes of eighteen Dothideomycetes fungi.</title>
        <authorList>
            <person name="Ohm R.A."/>
            <person name="Feau N."/>
            <person name="Henrissat B."/>
            <person name="Schoch C.L."/>
            <person name="Horwitz B.A."/>
            <person name="Barry K.W."/>
            <person name="Condon B.J."/>
            <person name="Copeland A.C."/>
            <person name="Dhillon B."/>
            <person name="Glaser F."/>
            <person name="Hesse C.N."/>
            <person name="Kosti I."/>
            <person name="LaButti K."/>
            <person name="Lindquist E.A."/>
            <person name="Lucas S."/>
            <person name="Salamov A.A."/>
            <person name="Bradshaw R.E."/>
            <person name="Ciuffetti L."/>
            <person name="Hamelin R.C."/>
            <person name="Kema G.H.J."/>
            <person name="Lawrence C."/>
            <person name="Scott J.A."/>
            <person name="Spatafora J.W."/>
            <person name="Turgeon B.G."/>
            <person name="de Wit P.J.G.M."/>
            <person name="Zhong S."/>
            <person name="Goodwin S.B."/>
            <person name="Grigoriev I.V."/>
        </authorList>
    </citation>
    <scope>NUCLEOTIDE SEQUENCE [LARGE SCALE GENOMIC DNA]</scope>
    <source>
        <strain evidence="2 3">SO2202</strain>
    </source>
</reference>
<feature type="region of interest" description="Disordered" evidence="1">
    <location>
        <begin position="123"/>
        <end position="164"/>
    </location>
</feature>
<name>M3D7E5_SPHMS</name>
<dbReference type="AlphaFoldDB" id="M3D7E5"/>
<protein>
    <submittedName>
        <fullName evidence="2">Uncharacterized protein</fullName>
    </submittedName>
</protein>
<dbReference type="HOGENOM" id="CLU_080764_1_0_1"/>
<dbReference type="STRING" id="692275.M3D7E5"/>
<dbReference type="PANTHER" id="PTHR37331:SF1">
    <property type="entry name" value="YALI0F11671P"/>
    <property type="match status" value="1"/>
</dbReference>
<dbReference type="eggNOG" id="ENOG502S8MB">
    <property type="taxonomic scope" value="Eukaryota"/>
</dbReference>
<dbReference type="Proteomes" id="UP000016931">
    <property type="component" value="Unassembled WGS sequence"/>
</dbReference>
<feature type="compositionally biased region" description="Gly residues" evidence="1">
    <location>
        <begin position="146"/>
        <end position="164"/>
    </location>
</feature>
<dbReference type="GeneID" id="27905907"/>
<evidence type="ECO:0000256" key="1">
    <source>
        <dbReference type="SAM" id="MobiDB-lite"/>
    </source>
</evidence>
<keyword evidence="3" id="KW-1185">Reference proteome</keyword>
<dbReference type="PANTHER" id="PTHR37331">
    <property type="entry name" value="YALI0F11671P"/>
    <property type="match status" value="1"/>
</dbReference>
<gene>
    <name evidence="2" type="ORF">SEPMUDRAFT_40107</name>
</gene>
<proteinExistence type="predicted"/>
<accession>M3D7E5</accession>
<dbReference type="RefSeq" id="XP_016762216.1">
    <property type="nucleotide sequence ID" value="XM_016908770.1"/>
</dbReference>
<sequence length="250" mass="26999">MASSAFVLHRLPRIIARTRPSSSLTPLRRALSTLPNNPHIYVHDAPDSTRHKILSYLPNEPTIASLAIGTTTEIPPTPKSLVENPQFLQILHWVIKDHAVNDPDVQAQAAMYASQAGSALGSGGTFFPANHPSQQRQRRKTKTKEYGGGGGGDAGASAQGGMGGAGRGGYIHVSDQRYPPDFGRVAYPEDIFGSLELDSTGNFVDGTGRYQAGNTYRVVTHEGILGLSAYLRERLLEKLRELDAQARQNA</sequence>
<organism evidence="2 3">
    <name type="scientific">Sphaerulina musiva (strain SO2202)</name>
    <name type="common">Poplar stem canker fungus</name>
    <name type="synonym">Septoria musiva</name>
    <dbReference type="NCBI Taxonomy" id="692275"/>
    <lineage>
        <taxon>Eukaryota</taxon>
        <taxon>Fungi</taxon>
        <taxon>Dikarya</taxon>
        <taxon>Ascomycota</taxon>
        <taxon>Pezizomycotina</taxon>
        <taxon>Dothideomycetes</taxon>
        <taxon>Dothideomycetidae</taxon>
        <taxon>Mycosphaerellales</taxon>
        <taxon>Mycosphaerellaceae</taxon>
        <taxon>Sphaerulina</taxon>
    </lineage>
</organism>
<dbReference type="EMBL" id="KB456262">
    <property type="protein sequence ID" value="EMF14095.1"/>
    <property type="molecule type" value="Genomic_DNA"/>
</dbReference>
<evidence type="ECO:0000313" key="2">
    <source>
        <dbReference type="EMBL" id="EMF14095.1"/>
    </source>
</evidence>
<evidence type="ECO:0000313" key="3">
    <source>
        <dbReference type="Proteomes" id="UP000016931"/>
    </source>
</evidence>
<dbReference type="OrthoDB" id="3649358at2759"/>